<dbReference type="EMBL" id="FNCV01000005">
    <property type="protein sequence ID" value="SDH29335.1"/>
    <property type="molecule type" value="Genomic_DNA"/>
</dbReference>
<dbReference type="RefSeq" id="WP_092619056.1">
    <property type="nucleotide sequence ID" value="NZ_FNCV01000005.1"/>
</dbReference>
<proteinExistence type="predicted"/>
<sequence>MPRPAPETAAPVPNAAAPPPVPLPGARPPTNQRRLGRASWRLYSRFVALMKVMLPATALVLVGLILLWPQVNETADRFALSVSSLSTDRVGTLSMINARYFGIDAENRPFTVTADSARETAPGSKIIELEAPKADITLKDGTWLVLGAASGFYDQPGQTLDLIGQVNLFHDGGYELHTPRAEVDFAAGAAGSDHGVSGHGPFGEVRAEGFRLIDQGARIRFLGQSRVVLRPGRPTP</sequence>
<feature type="transmembrane region" description="Helical" evidence="2">
    <location>
        <begin position="42"/>
        <end position="68"/>
    </location>
</feature>
<evidence type="ECO:0000313" key="3">
    <source>
        <dbReference type="EMBL" id="SDH29335.1"/>
    </source>
</evidence>
<keyword evidence="4" id="KW-1185">Reference proteome</keyword>
<dbReference type="OrthoDB" id="8441710at2"/>
<evidence type="ECO:0000256" key="2">
    <source>
        <dbReference type="SAM" id="Phobius"/>
    </source>
</evidence>
<keyword evidence="2" id="KW-0812">Transmembrane</keyword>
<protein>
    <submittedName>
        <fullName evidence="3">Lipopolysaccharide export system protein LptC</fullName>
    </submittedName>
</protein>
<organism evidence="3 4">
    <name type="scientific">Roseospirillum parvum</name>
    <dbReference type="NCBI Taxonomy" id="83401"/>
    <lineage>
        <taxon>Bacteria</taxon>
        <taxon>Pseudomonadati</taxon>
        <taxon>Pseudomonadota</taxon>
        <taxon>Alphaproteobacteria</taxon>
        <taxon>Rhodospirillales</taxon>
        <taxon>Rhodospirillaceae</taxon>
        <taxon>Roseospirillum</taxon>
    </lineage>
</organism>
<gene>
    <name evidence="3" type="ORF">SAMN05421742_105267</name>
</gene>
<dbReference type="Gene3D" id="2.60.450.10">
    <property type="entry name" value="Lipopolysaccharide (LPS) transport protein A like domain"/>
    <property type="match status" value="1"/>
</dbReference>
<dbReference type="AlphaFoldDB" id="A0A1G8B847"/>
<dbReference type="Proteomes" id="UP000217076">
    <property type="component" value="Unassembled WGS sequence"/>
</dbReference>
<feature type="compositionally biased region" description="Pro residues" evidence="1">
    <location>
        <begin position="16"/>
        <end position="27"/>
    </location>
</feature>
<evidence type="ECO:0000256" key="1">
    <source>
        <dbReference type="SAM" id="MobiDB-lite"/>
    </source>
</evidence>
<accession>A0A1G8B847</accession>
<feature type="region of interest" description="Disordered" evidence="1">
    <location>
        <begin position="1"/>
        <end position="32"/>
    </location>
</feature>
<reference evidence="4" key="1">
    <citation type="submission" date="2016-10" db="EMBL/GenBank/DDBJ databases">
        <authorList>
            <person name="Varghese N."/>
            <person name="Submissions S."/>
        </authorList>
    </citation>
    <scope>NUCLEOTIDE SEQUENCE [LARGE SCALE GENOMIC DNA]</scope>
    <source>
        <strain evidence="4">930I</strain>
    </source>
</reference>
<name>A0A1G8B847_9PROT</name>
<keyword evidence="2" id="KW-1133">Transmembrane helix</keyword>
<keyword evidence="2" id="KW-0472">Membrane</keyword>
<dbReference type="STRING" id="83401.SAMN05421742_105267"/>
<dbReference type="InterPro" id="IPR010664">
    <property type="entry name" value="LipoPS_assembly_LptC-rel"/>
</dbReference>
<dbReference type="Pfam" id="PF06835">
    <property type="entry name" value="LptC"/>
    <property type="match status" value="1"/>
</dbReference>
<evidence type="ECO:0000313" key="4">
    <source>
        <dbReference type="Proteomes" id="UP000217076"/>
    </source>
</evidence>
<feature type="compositionally biased region" description="Low complexity" evidence="1">
    <location>
        <begin position="1"/>
        <end position="15"/>
    </location>
</feature>